<keyword evidence="1" id="KW-1133">Transmembrane helix</keyword>
<feature type="transmembrane region" description="Helical" evidence="1">
    <location>
        <begin position="28"/>
        <end position="51"/>
    </location>
</feature>
<proteinExistence type="predicted"/>
<keyword evidence="1" id="KW-0812">Transmembrane</keyword>
<evidence type="ECO:0000313" key="2">
    <source>
        <dbReference type="EMBL" id="UXY14646.1"/>
    </source>
</evidence>
<gene>
    <name evidence="2" type="ORF">N8I74_15145</name>
</gene>
<sequence length="105" mass="11639">MMTFLLVGGAVLMPILMCLIVARRPRFARAFACAAYLAQLASGVIAALKVWEVRRTGQVLMTTIHELFLNDFFLACAGLAGLFLLYATLWLALYGQWPPLGRQAY</sequence>
<organism evidence="2 3">
    <name type="scientific">Chitiniphilus purpureus</name>
    <dbReference type="NCBI Taxonomy" id="2981137"/>
    <lineage>
        <taxon>Bacteria</taxon>
        <taxon>Pseudomonadati</taxon>
        <taxon>Pseudomonadota</taxon>
        <taxon>Betaproteobacteria</taxon>
        <taxon>Neisseriales</taxon>
        <taxon>Chitinibacteraceae</taxon>
        <taxon>Chitiniphilus</taxon>
    </lineage>
</organism>
<dbReference type="Proteomes" id="UP001061302">
    <property type="component" value="Chromosome"/>
</dbReference>
<evidence type="ECO:0000256" key="1">
    <source>
        <dbReference type="SAM" id="Phobius"/>
    </source>
</evidence>
<reference evidence="2" key="1">
    <citation type="submission" date="2022-10" db="EMBL/GenBank/DDBJ databases">
        <title>Chitiniphilus purpureus sp. nov., a novel chitin-degrading bacterium isolated from crawfish pond sediment.</title>
        <authorList>
            <person name="Li K."/>
        </authorList>
    </citation>
    <scope>NUCLEOTIDE SEQUENCE</scope>
    <source>
        <strain evidence="2">CD1</strain>
    </source>
</reference>
<accession>A0ABY6DNF6</accession>
<dbReference type="RefSeq" id="WP_263123949.1">
    <property type="nucleotide sequence ID" value="NZ_CP106753.1"/>
</dbReference>
<dbReference type="EMBL" id="CP106753">
    <property type="protein sequence ID" value="UXY14646.1"/>
    <property type="molecule type" value="Genomic_DNA"/>
</dbReference>
<feature type="transmembrane region" description="Helical" evidence="1">
    <location>
        <begin position="72"/>
        <end position="93"/>
    </location>
</feature>
<name>A0ABY6DNF6_9NEIS</name>
<keyword evidence="3" id="KW-1185">Reference proteome</keyword>
<evidence type="ECO:0000313" key="3">
    <source>
        <dbReference type="Proteomes" id="UP001061302"/>
    </source>
</evidence>
<protein>
    <submittedName>
        <fullName evidence="2">Uncharacterized protein</fullName>
    </submittedName>
</protein>
<keyword evidence="1" id="KW-0472">Membrane</keyword>